<gene>
    <name evidence="2" type="ORF">EWH70_00330</name>
</gene>
<reference evidence="2 3" key="1">
    <citation type="submission" date="2019-02" db="EMBL/GenBank/DDBJ databases">
        <title>Draft genome sequence of Amycolatopsis sp. 8-3EHSu isolated from roots of Suaeda maritima.</title>
        <authorList>
            <person name="Duangmal K."/>
            <person name="Chantavorakit T."/>
        </authorList>
    </citation>
    <scope>NUCLEOTIDE SEQUENCE [LARGE SCALE GENOMIC DNA]</scope>
    <source>
        <strain evidence="2 3">8-3EHSu</strain>
    </source>
</reference>
<name>A0A4Q7JFX8_9PSEU</name>
<dbReference type="PROSITE" id="PS51257">
    <property type="entry name" value="PROKAR_LIPOPROTEIN"/>
    <property type="match status" value="1"/>
</dbReference>
<evidence type="ECO:0008006" key="4">
    <source>
        <dbReference type="Google" id="ProtNLM"/>
    </source>
</evidence>
<proteinExistence type="predicted"/>
<comment type="caution">
    <text evidence="2">The sequence shown here is derived from an EMBL/GenBank/DDBJ whole genome shotgun (WGS) entry which is preliminary data.</text>
</comment>
<organism evidence="2 3">
    <name type="scientific">Amycolatopsis suaedae</name>
    <dbReference type="NCBI Taxonomy" id="2510978"/>
    <lineage>
        <taxon>Bacteria</taxon>
        <taxon>Bacillati</taxon>
        <taxon>Actinomycetota</taxon>
        <taxon>Actinomycetes</taxon>
        <taxon>Pseudonocardiales</taxon>
        <taxon>Pseudonocardiaceae</taxon>
        <taxon>Amycolatopsis</taxon>
    </lineage>
</organism>
<evidence type="ECO:0000256" key="1">
    <source>
        <dbReference type="SAM" id="SignalP"/>
    </source>
</evidence>
<evidence type="ECO:0000313" key="3">
    <source>
        <dbReference type="Proteomes" id="UP000292003"/>
    </source>
</evidence>
<feature type="signal peptide" evidence="1">
    <location>
        <begin position="1"/>
        <end position="20"/>
    </location>
</feature>
<keyword evidence="1" id="KW-0732">Signal</keyword>
<feature type="chain" id="PRO_5039130026" description="LppX_LprAFG lipoprotein" evidence="1">
    <location>
        <begin position="21"/>
        <end position="258"/>
    </location>
</feature>
<keyword evidence="3" id="KW-1185">Reference proteome</keyword>
<protein>
    <recommendedName>
        <fullName evidence="4">LppX_LprAFG lipoprotein</fullName>
    </recommendedName>
</protein>
<sequence length="258" mass="26951">MLTRAVAVVAAALMMAGGCAATEPEVKKLDAAGLAAAIRTAGAQAKTGAFTLYLNSSEGSRHAEGLFRIGEQGFEVRATLSPGGMPETKFVYSGGAFYREADEDEKAGGKPYLRLPRDKAGDDLLGAVFVRIVDSAEPENILRVVERAGTLTGELPGTATAAKRYTVDLDVARFAEYAGGGAPVSQDLRAALAERTKAKAPVLPVELGVDDAGRLVQLTVPSAEPATAGQPKPVVNLLYQRWGAQIDIAKPADDQVRG</sequence>
<dbReference type="AlphaFoldDB" id="A0A4Q7JFX8"/>
<dbReference type="EMBL" id="SFCC01000001">
    <property type="protein sequence ID" value="RZQ65584.1"/>
    <property type="molecule type" value="Genomic_DNA"/>
</dbReference>
<dbReference type="RefSeq" id="WP_130473156.1">
    <property type="nucleotide sequence ID" value="NZ_SFCC01000001.1"/>
</dbReference>
<dbReference type="Gene3D" id="2.50.20.20">
    <property type="match status" value="1"/>
</dbReference>
<dbReference type="Proteomes" id="UP000292003">
    <property type="component" value="Unassembled WGS sequence"/>
</dbReference>
<evidence type="ECO:0000313" key="2">
    <source>
        <dbReference type="EMBL" id="RZQ65584.1"/>
    </source>
</evidence>
<accession>A0A4Q7JFX8</accession>